<dbReference type="AlphaFoldDB" id="A0A1H4Q3A4"/>
<protein>
    <submittedName>
        <fullName evidence="1">SEC-C motif-containing protein</fullName>
    </submittedName>
</protein>
<dbReference type="Pfam" id="PF02810">
    <property type="entry name" value="SEC-C"/>
    <property type="match status" value="1"/>
</dbReference>
<dbReference type="Proteomes" id="UP000183561">
    <property type="component" value="Unassembled WGS sequence"/>
</dbReference>
<evidence type="ECO:0000313" key="2">
    <source>
        <dbReference type="Proteomes" id="UP000183561"/>
    </source>
</evidence>
<dbReference type="EMBL" id="FNSV01000005">
    <property type="protein sequence ID" value="SEC14166.1"/>
    <property type="molecule type" value="Genomic_DNA"/>
</dbReference>
<dbReference type="Gene3D" id="3.10.450.50">
    <property type="match status" value="1"/>
</dbReference>
<evidence type="ECO:0000313" key="1">
    <source>
        <dbReference type="EMBL" id="SEC14166.1"/>
    </source>
</evidence>
<keyword evidence="2" id="KW-1185">Reference proteome</keyword>
<reference evidence="2" key="1">
    <citation type="submission" date="2016-10" db="EMBL/GenBank/DDBJ databases">
        <authorList>
            <person name="Varghese N."/>
            <person name="Submissions S."/>
        </authorList>
    </citation>
    <scope>NUCLEOTIDE SEQUENCE [LARGE SCALE GENOMIC DNA]</scope>
    <source>
        <strain evidence="2">DSM 44498</strain>
    </source>
</reference>
<dbReference type="SUPFAM" id="SSF103642">
    <property type="entry name" value="Sec-C motif"/>
    <property type="match status" value="1"/>
</dbReference>
<gene>
    <name evidence="1" type="ORF">SAMN04490239_3029</name>
</gene>
<dbReference type="InterPro" id="IPR004027">
    <property type="entry name" value="SEC_C_motif"/>
</dbReference>
<accession>A0A1H4Q3A4</accession>
<proteinExistence type="predicted"/>
<organism evidence="1 2">
    <name type="scientific">Rhodococcus koreensis</name>
    <dbReference type="NCBI Taxonomy" id="99653"/>
    <lineage>
        <taxon>Bacteria</taxon>
        <taxon>Bacillati</taxon>
        <taxon>Actinomycetota</taxon>
        <taxon>Actinomycetes</taxon>
        <taxon>Mycobacteriales</taxon>
        <taxon>Nocardiaceae</taxon>
        <taxon>Rhodococcus</taxon>
    </lineage>
</organism>
<sequence length="650" mass="70643">MCAVVPVSHRCDGVVTTIGSVIADHDELLDAALAVLRERGPLSDRELTVALADSGWGGVDDLIEYVEEFDAPLLGTLPDDRWVALDVLLAGRVLTHRLTAEEISADVVAPDDFGSLLRLASGDPGVDGFEVVFFEDEADELAARGGLGANWSDEEVLMLPRGALTQCSPGDLLAVIATDGGVRLDFVGEPVADAPELALRLTRRLSESSVIDLEEEVWHLLVDDPAAFTVPALPLAEIVEGADLDRSGQLVARRGFDFESYGRDLMIGVYADELGVPMDGAVAVATLVSLVTALEEDEDQDIQARFFERPELYAALADPAVMEVAAQELFDVDVDPEVLLIAAQRLLLSGPREVKAAASWIAGRATEMQGFPKQAEDHYEHALVLDGAFDLALFDLARFASDRGDAVRGLSLLNRMAAGDAEPLHAVLEYFQPTPRPGLGRNHPCWCGSGRKYKTCHLGKGDHALSERAGWLYQKAKLHAQELGWRDQIVEYAEIRSENWPGDAALFQALEDPLVTDVALFEGGAFADFVECRGDLLPPDEFALARQWQEVERSLHEVEEVRPGAGLTLRDLRTGDRRDIREVTASHQMHLGSLICARVVPAGDTWQIFGGIEPISQDRRASLLAALDDETTDPADLVEILSERFVPVSG</sequence>
<name>A0A1H4Q3A4_9NOCA</name>